<sequence length="100" mass="11102">MLRYAALLLLIALIALQVKLWTGQGGMRDIWTLEARIAEQRAENEKLKARNDALAADVEDLKHGNAAVEERARSELGLIKPGETFYHVVEPAGPKPGERK</sequence>
<evidence type="ECO:0000256" key="5">
    <source>
        <dbReference type="ARBA" id="ARBA00023136"/>
    </source>
</evidence>
<dbReference type="EMBL" id="CP015249">
    <property type="protein sequence ID" value="ANB17684.1"/>
    <property type="molecule type" value="Genomic_DNA"/>
</dbReference>
<dbReference type="PATRIC" id="fig|1300342.3.peg.1619"/>
<keyword evidence="5 7" id="KW-0472">Membrane</keyword>
<dbReference type="GO" id="GO:0030428">
    <property type="term" value="C:cell septum"/>
    <property type="evidence" value="ECO:0007669"/>
    <property type="project" value="TreeGrafter"/>
</dbReference>
<keyword evidence="2 7" id="KW-0132">Cell division</keyword>
<dbReference type="HAMAP" id="MF_00599">
    <property type="entry name" value="FtsB"/>
    <property type="match status" value="1"/>
</dbReference>
<dbReference type="GO" id="GO:0005886">
    <property type="term" value="C:plasma membrane"/>
    <property type="evidence" value="ECO:0007669"/>
    <property type="project" value="UniProtKB-SubCell"/>
</dbReference>
<dbReference type="PANTHER" id="PTHR37485:SF1">
    <property type="entry name" value="CELL DIVISION PROTEIN FTSB"/>
    <property type="match status" value="1"/>
</dbReference>
<evidence type="ECO:0000256" key="2">
    <source>
        <dbReference type="ARBA" id="ARBA00022618"/>
    </source>
</evidence>
<evidence type="ECO:0000256" key="3">
    <source>
        <dbReference type="ARBA" id="ARBA00022692"/>
    </source>
</evidence>
<dbReference type="InterPro" id="IPR023081">
    <property type="entry name" value="Cell_div_FtsB"/>
</dbReference>
<reference evidence="8 9" key="1">
    <citation type="submission" date="2016-04" db="EMBL/GenBank/DDBJ databases">
        <title>Complete genome sequence of Dokdonella koreensis DS-123T.</title>
        <authorList>
            <person name="Kim J.F."/>
            <person name="Lee H."/>
            <person name="Kwak M.-J."/>
        </authorList>
    </citation>
    <scope>NUCLEOTIDE SEQUENCE [LARGE SCALE GENOMIC DNA]</scope>
    <source>
        <strain evidence="8 9">DS-123</strain>
    </source>
</reference>
<organism evidence="8 9">
    <name type="scientific">Dokdonella koreensis DS-123</name>
    <dbReference type="NCBI Taxonomy" id="1300342"/>
    <lineage>
        <taxon>Bacteria</taxon>
        <taxon>Pseudomonadati</taxon>
        <taxon>Pseudomonadota</taxon>
        <taxon>Gammaproteobacteria</taxon>
        <taxon>Lysobacterales</taxon>
        <taxon>Rhodanobacteraceae</taxon>
        <taxon>Dokdonella</taxon>
    </lineage>
</organism>
<comment type="function">
    <text evidence="7">Essential cell division protein. May link together the upstream cell division proteins, which are predominantly cytoplasmic, with the downstream cell division proteins, which are predominantly periplasmic.</text>
</comment>
<proteinExistence type="inferred from homology"/>
<dbReference type="Gene3D" id="1.20.5.400">
    <property type="match status" value="1"/>
</dbReference>
<dbReference type="OrthoDB" id="7061211at2"/>
<keyword evidence="6 7" id="KW-0131">Cell cycle</keyword>
<feature type="topological domain" description="Cytoplasmic" evidence="7">
    <location>
        <begin position="1"/>
        <end position="4"/>
    </location>
</feature>
<evidence type="ECO:0000256" key="1">
    <source>
        <dbReference type="ARBA" id="ARBA00022475"/>
    </source>
</evidence>
<dbReference type="InterPro" id="IPR007060">
    <property type="entry name" value="FtsL/DivIC"/>
</dbReference>
<evidence type="ECO:0000256" key="6">
    <source>
        <dbReference type="ARBA" id="ARBA00023306"/>
    </source>
</evidence>
<dbReference type="RefSeq" id="WP_067646057.1">
    <property type="nucleotide sequence ID" value="NZ_CP015249.1"/>
</dbReference>
<keyword evidence="7" id="KW-0997">Cell inner membrane</keyword>
<keyword evidence="3 7" id="KW-0812">Transmembrane</keyword>
<dbReference type="GO" id="GO:0043093">
    <property type="term" value="P:FtsZ-dependent cytokinesis"/>
    <property type="evidence" value="ECO:0007669"/>
    <property type="project" value="UniProtKB-UniRule"/>
</dbReference>
<gene>
    <name evidence="7" type="primary">ftsB</name>
    <name evidence="8" type="ORF">I596_1660</name>
</gene>
<evidence type="ECO:0000313" key="9">
    <source>
        <dbReference type="Proteomes" id="UP000076830"/>
    </source>
</evidence>
<comment type="subunit">
    <text evidence="7">Part of a complex composed of FtsB, FtsL and FtsQ.</text>
</comment>
<dbReference type="GO" id="GO:0032153">
    <property type="term" value="C:cell division site"/>
    <property type="evidence" value="ECO:0007669"/>
    <property type="project" value="UniProtKB-UniRule"/>
</dbReference>
<dbReference type="Proteomes" id="UP000076830">
    <property type="component" value="Chromosome"/>
</dbReference>
<keyword evidence="1 7" id="KW-1003">Cell membrane</keyword>
<name>A0A160DTY0_9GAMM</name>
<dbReference type="PANTHER" id="PTHR37485">
    <property type="entry name" value="CELL DIVISION PROTEIN FTSB"/>
    <property type="match status" value="1"/>
</dbReference>
<dbReference type="KEGG" id="dko:I596_1660"/>
<comment type="subcellular location">
    <subcellularLocation>
        <location evidence="7">Cell inner membrane</location>
        <topology evidence="7">Single-pass type II membrane protein</topology>
    </subcellularLocation>
    <text evidence="7">Localizes to the division septum.</text>
</comment>
<comment type="similarity">
    <text evidence="7">Belongs to the FtsB family.</text>
</comment>
<keyword evidence="4 7" id="KW-1133">Transmembrane helix</keyword>
<dbReference type="NCBIfam" id="NF002058">
    <property type="entry name" value="PRK00888.1"/>
    <property type="match status" value="1"/>
</dbReference>
<keyword evidence="7" id="KW-0175">Coiled coil</keyword>
<dbReference type="Pfam" id="PF04977">
    <property type="entry name" value="DivIC"/>
    <property type="match status" value="1"/>
</dbReference>
<evidence type="ECO:0000256" key="4">
    <source>
        <dbReference type="ARBA" id="ARBA00022989"/>
    </source>
</evidence>
<evidence type="ECO:0000313" key="8">
    <source>
        <dbReference type="EMBL" id="ANB17684.1"/>
    </source>
</evidence>
<dbReference type="STRING" id="1300342.I596_1660"/>
<dbReference type="AlphaFoldDB" id="A0A160DTY0"/>
<protein>
    <recommendedName>
        <fullName evidence="7">Cell division protein FtsB</fullName>
    </recommendedName>
</protein>
<accession>A0A160DTY0</accession>
<evidence type="ECO:0000256" key="7">
    <source>
        <dbReference type="HAMAP-Rule" id="MF_00599"/>
    </source>
</evidence>
<keyword evidence="9" id="KW-1185">Reference proteome</keyword>
<feature type="coiled-coil region" evidence="7">
    <location>
        <begin position="30"/>
        <end position="64"/>
    </location>
</feature>
<feature type="topological domain" description="Periplasmic" evidence="7">
    <location>
        <begin position="23"/>
        <end position="100"/>
    </location>
</feature>